<feature type="region of interest" description="Disordered" evidence="1">
    <location>
        <begin position="75"/>
        <end position="103"/>
    </location>
</feature>
<feature type="compositionally biased region" description="Acidic residues" evidence="1">
    <location>
        <begin position="93"/>
        <end position="103"/>
    </location>
</feature>
<dbReference type="AlphaFoldDB" id="A0AB74U9G5"/>
<protein>
    <submittedName>
        <fullName evidence="3">Tox-REase-5 domain-containing protein</fullName>
    </submittedName>
</protein>
<sequence length="224" mass="24102">MVFPLVILGGYEALVLLGVVGASTAAATIESQTGAFSKAGSAMAEAGKEVLTTAVDYNLAITREALTAAGVLNDTASESGSDTRSRPVAGEVSDTDTNEDCNDCEPRKRGYKFVPSGRNFNTGDGNWPEYQLKVANMGGNPIFSIAGPNKIEEWKFNSVDFDGFWSASCTLVEAKYGYGSWLERNIECEWQPRSIPFMSKLIDSFISEASAQSVAIRKTCLPRP</sequence>
<dbReference type="InterPro" id="IPR028904">
    <property type="entry name" value="Tox-REase-5_dom"/>
</dbReference>
<evidence type="ECO:0000313" key="3">
    <source>
        <dbReference type="EMBL" id="XCJ79183.1"/>
    </source>
</evidence>
<gene>
    <name evidence="3" type="ORF">ABV408_17310</name>
</gene>
<evidence type="ECO:0000259" key="2">
    <source>
        <dbReference type="Pfam" id="PF15648"/>
    </source>
</evidence>
<name>A0AB74U9G5_9GAMM</name>
<organism evidence="3">
    <name type="scientific">Salinicola endophyticus</name>
    <dbReference type="NCBI Taxonomy" id="1949083"/>
    <lineage>
        <taxon>Bacteria</taxon>
        <taxon>Pseudomonadati</taxon>
        <taxon>Pseudomonadota</taxon>
        <taxon>Gammaproteobacteria</taxon>
        <taxon>Oceanospirillales</taxon>
        <taxon>Halomonadaceae</taxon>
        <taxon>Salinicola</taxon>
    </lineage>
</organism>
<proteinExistence type="predicted"/>
<dbReference type="RefSeq" id="WP_353980133.1">
    <property type="nucleotide sequence ID" value="NZ_CP159578.1"/>
</dbReference>
<feature type="domain" description="Tox-REase-5" evidence="2">
    <location>
        <begin position="129"/>
        <end position="218"/>
    </location>
</feature>
<reference evidence="3" key="1">
    <citation type="submission" date="2024-06" db="EMBL/GenBank/DDBJ databases">
        <title>Complete genome of Salinicola endophyticus HNIBRBA4755.</title>
        <authorList>
            <person name="Shin S.Y."/>
            <person name="Kang H."/>
            <person name="Song J."/>
        </authorList>
    </citation>
    <scope>NUCLEOTIDE SEQUENCE</scope>
    <source>
        <strain evidence="3">HNIBRBA4755</strain>
    </source>
</reference>
<accession>A0AB74U9G5</accession>
<evidence type="ECO:0000256" key="1">
    <source>
        <dbReference type="SAM" id="MobiDB-lite"/>
    </source>
</evidence>
<dbReference type="EMBL" id="CP159578">
    <property type="protein sequence ID" value="XCJ79183.1"/>
    <property type="molecule type" value="Genomic_DNA"/>
</dbReference>
<dbReference type="Pfam" id="PF15648">
    <property type="entry name" value="Tox-REase-5"/>
    <property type="match status" value="1"/>
</dbReference>